<dbReference type="Gene3D" id="1.10.10.10">
    <property type="entry name" value="Winged helix-like DNA-binding domain superfamily/Winged helix DNA-binding domain"/>
    <property type="match status" value="1"/>
</dbReference>
<keyword evidence="3" id="KW-0805">Transcription regulation</keyword>
<dbReference type="Pfam" id="PF03466">
    <property type="entry name" value="LysR_substrate"/>
    <property type="match status" value="1"/>
</dbReference>
<dbReference type="InterPro" id="IPR037402">
    <property type="entry name" value="YidZ_PBP2"/>
</dbReference>
<dbReference type="SUPFAM" id="SSF53850">
    <property type="entry name" value="Periplasmic binding protein-like II"/>
    <property type="match status" value="1"/>
</dbReference>
<dbReference type="InterPro" id="IPR036390">
    <property type="entry name" value="WH_DNA-bd_sf"/>
</dbReference>
<evidence type="ECO:0000256" key="5">
    <source>
        <dbReference type="ARBA" id="ARBA00023163"/>
    </source>
</evidence>
<evidence type="ECO:0000259" key="6">
    <source>
        <dbReference type="PROSITE" id="PS50931"/>
    </source>
</evidence>
<name>A0A5C8PL27_9HYPH</name>
<evidence type="ECO:0000313" key="8">
    <source>
        <dbReference type="Proteomes" id="UP000321638"/>
    </source>
</evidence>
<dbReference type="InterPro" id="IPR036388">
    <property type="entry name" value="WH-like_DNA-bd_sf"/>
</dbReference>
<evidence type="ECO:0000256" key="1">
    <source>
        <dbReference type="ARBA" id="ARBA00009437"/>
    </source>
</evidence>
<evidence type="ECO:0000313" key="7">
    <source>
        <dbReference type="EMBL" id="TXL74662.1"/>
    </source>
</evidence>
<dbReference type="OrthoDB" id="9774011at2"/>
<evidence type="ECO:0000256" key="4">
    <source>
        <dbReference type="ARBA" id="ARBA00023125"/>
    </source>
</evidence>
<keyword evidence="5" id="KW-0804">Transcription</keyword>
<dbReference type="InterPro" id="IPR050389">
    <property type="entry name" value="LysR-type_TF"/>
</dbReference>
<proteinExistence type="inferred from homology"/>
<dbReference type="CDD" id="cd08417">
    <property type="entry name" value="PBP2_Nitroaromatics_like"/>
    <property type="match status" value="1"/>
</dbReference>
<protein>
    <submittedName>
        <fullName evidence="7">LysR family transcriptional regulator</fullName>
    </submittedName>
</protein>
<dbReference type="Pfam" id="PF00126">
    <property type="entry name" value="HTH_1"/>
    <property type="match status" value="1"/>
</dbReference>
<keyword evidence="8" id="KW-1185">Reference proteome</keyword>
<comment type="caution">
    <text evidence="7">The sequence shown here is derived from an EMBL/GenBank/DDBJ whole genome shotgun (WGS) entry which is preliminary data.</text>
</comment>
<dbReference type="SUPFAM" id="SSF46785">
    <property type="entry name" value="Winged helix' DNA-binding domain"/>
    <property type="match status" value="1"/>
</dbReference>
<sequence length="303" mass="33925">MTNLRRVNLNLMPVLRELLRTRNVTRAAERLGLTQSATSAALGRLRLLLQDDLLVMVGRRMQLTETAERLVVPLEEALAALEQAIVPPAFDPARLDRRFVIATADYVSFLLAPAVVRGITRAAPRCTLQIVDIPANYAAAMRMGAADLLLAPDLGISRQPGMKRAPLIRDRMVCIAARDHPDIGARLDRRTYLRLPHATFRTGGDNETSFEQHLLHRLNVRQNDVVFVPNFMLLPQIVAETACIALVHRRLAERFAVMAPIRIIEPPLRLPDIEIAMFWTASQDRDPAHQWLRALLKAAATEA</sequence>
<organism evidence="7 8">
    <name type="scientific">Vineibacter terrae</name>
    <dbReference type="NCBI Taxonomy" id="2586908"/>
    <lineage>
        <taxon>Bacteria</taxon>
        <taxon>Pseudomonadati</taxon>
        <taxon>Pseudomonadota</taxon>
        <taxon>Alphaproteobacteria</taxon>
        <taxon>Hyphomicrobiales</taxon>
        <taxon>Vineibacter</taxon>
    </lineage>
</organism>
<feature type="domain" description="HTH lysR-type" evidence="6">
    <location>
        <begin position="7"/>
        <end position="64"/>
    </location>
</feature>
<dbReference type="GO" id="GO:0003700">
    <property type="term" value="F:DNA-binding transcription factor activity"/>
    <property type="evidence" value="ECO:0007669"/>
    <property type="project" value="InterPro"/>
</dbReference>
<dbReference type="PROSITE" id="PS50931">
    <property type="entry name" value="HTH_LYSR"/>
    <property type="match status" value="1"/>
</dbReference>
<dbReference type="GO" id="GO:0003677">
    <property type="term" value="F:DNA binding"/>
    <property type="evidence" value="ECO:0007669"/>
    <property type="project" value="UniProtKB-KW"/>
</dbReference>
<dbReference type="RefSeq" id="WP_147848035.1">
    <property type="nucleotide sequence ID" value="NZ_VDUZ01000017.1"/>
</dbReference>
<dbReference type="PANTHER" id="PTHR30118:SF15">
    <property type="entry name" value="TRANSCRIPTIONAL REGULATORY PROTEIN"/>
    <property type="match status" value="1"/>
</dbReference>
<evidence type="ECO:0000256" key="2">
    <source>
        <dbReference type="ARBA" id="ARBA00022458"/>
    </source>
</evidence>
<dbReference type="PANTHER" id="PTHR30118">
    <property type="entry name" value="HTH-TYPE TRANSCRIPTIONAL REGULATOR LEUO-RELATED"/>
    <property type="match status" value="1"/>
</dbReference>
<gene>
    <name evidence="7" type="ORF">FHP25_16440</name>
</gene>
<reference evidence="7 8" key="1">
    <citation type="submission" date="2019-06" db="EMBL/GenBank/DDBJ databases">
        <title>New taxonomy in bacterial strain CC-CFT640, isolated from vineyard.</title>
        <authorList>
            <person name="Lin S.-Y."/>
            <person name="Tsai C.-F."/>
            <person name="Young C.-C."/>
        </authorList>
    </citation>
    <scope>NUCLEOTIDE SEQUENCE [LARGE SCALE GENOMIC DNA]</scope>
    <source>
        <strain evidence="7 8">CC-CFT640</strain>
    </source>
</reference>
<dbReference type="Proteomes" id="UP000321638">
    <property type="component" value="Unassembled WGS sequence"/>
</dbReference>
<accession>A0A5C8PL27</accession>
<comment type="similarity">
    <text evidence="1">Belongs to the LysR transcriptional regulatory family.</text>
</comment>
<dbReference type="InterPro" id="IPR000847">
    <property type="entry name" value="LysR_HTH_N"/>
</dbReference>
<evidence type="ECO:0000256" key="3">
    <source>
        <dbReference type="ARBA" id="ARBA00023015"/>
    </source>
</evidence>
<keyword evidence="4" id="KW-0238">DNA-binding</keyword>
<dbReference type="EMBL" id="VDUZ01000017">
    <property type="protein sequence ID" value="TXL74662.1"/>
    <property type="molecule type" value="Genomic_DNA"/>
</dbReference>
<keyword evidence="2" id="KW-0536">Nodulation</keyword>
<dbReference type="Gene3D" id="3.40.190.10">
    <property type="entry name" value="Periplasmic binding protein-like II"/>
    <property type="match status" value="2"/>
</dbReference>
<dbReference type="AlphaFoldDB" id="A0A5C8PL27"/>
<dbReference type="InterPro" id="IPR005119">
    <property type="entry name" value="LysR_subst-bd"/>
</dbReference>